<keyword evidence="1" id="KW-1133">Transmembrane helix</keyword>
<keyword evidence="5" id="KW-1185">Reference proteome</keyword>
<feature type="transmembrane region" description="Helical" evidence="1">
    <location>
        <begin position="20"/>
        <end position="37"/>
    </location>
</feature>
<comment type="caution">
    <text evidence="3">The sequence shown here is derived from an EMBL/GenBank/DDBJ whole genome shotgun (WGS) entry which is preliminary data.</text>
</comment>
<gene>
    <name evidence="3" type="ORF">A6M23_04240</name>
    <name evidence="2" type="ORF">A6P07_08410</name>
</gene>
<dbReference type="Proteomes" id="UP000094893">
    <property type="component" value="Unassembled WGS sequence"/>
</dbReference>
<keyword evidence="1" id="KW-0812">Transmembrane</keyword>
<keyword evidence="1" id="KW-0472">Membrane</keyword>
<evidence type="ECO:0000313" key="2">
    <source>
        <dbReference type="EMBL" id="OCX73554.1"/>
    </source>
</evidence>
<dbReference type="STRING" id="930.GCA_002079865_02098"/>
<organism evidence="3 5">
    <name type="scientific">Acidithiobacillus thiooxidans</name>
    <name type="common">Thiobacillus thiooxidans</name>
    <dbReference type="NCBI Taxonomy" id="930"/>
    <lineage>
        <taxon>Bacteria</taxon>
        <taxon>Pseudomonadati</taxon>
        <taxon>Pseudomonadota</taxon>
        <taxon>Acidithiobacillia</taxon>
        <taxon>Acidithiobacillales</taxon>
        <taxon>Acidithiobacillaceae</taxon>
        <taxon>Acidithiobacillus</taxon>
    </lineage>
</organism>
<dbReference type="Proteomes" id="UP000095008">
    <property type="component" value="Unassembled WGS sequence"/>
</dbReference>
<evidence type="ECO:0000256" key="1">
    <source>
        <dbReference type="SAM" id="Phobius"/>
    </source>
</evidence>
<protein>
    <recommendedName>
        <fullName evidence="6">Type IV secretion protein IcmC</fullName>
    </recommendedName>
</protein>
<dbReference type="RefSeq" id="WP_024893730.1">
    <property type="nucleotide sequence ID" value="NZ_JABBDU010000024.1"/>
</dbReference>
<dbReference type="OrthoDB" id="7839934at2"/>
<evidence type="ECO:0008006" key="6">
    <source>
        <dbReference type="Google" id="ProtNLM"/>
    </source>
</evidence>
<feature type="transmembrane region" description="Helical" evidence="1">
    <location>
        <begin position="143"/>
        <end position="167"/>
    </location>
</feature>
<dbReference type="EMBL" id="LWRY01000025">
    <property type="protein sequence ID" value="OCX74951.1"/>
    <property type="molecule type" value="Genomic_DNA"/>
</dbReference>
<evidence type="ECO:0000313" key="4">
    <source>
        <dbReference type="Proteomes" id="UP000094893"/>
    </source>
</evidence>
<evidence type="ECO:0000313" key="3">
    <source>
        <dbReference type="EMBL" id="OCX74951.1"/>
    </source>
</evidence>
<evidence type="ECO:0000313" key="5">
    <source>
        <dbReference type="Proteomes" id="UP000095008"/>
    </source>
</evidence>
<sequence>MNLITMFAHLGGSLPPVLKMVFGLSYVIGGAYVFIALRRLWKMGSGDPHIHTESIVMGMAIAGCLIAAPTAVGADIGTFFVTNTPSPLQYTGPGGTEMTTAVKAIVLFIQIVGVIAIIRGFMILRATAHGNSRSTVSKGAIHIIGGAFAANVVGAALMLGNTVGIILPF</sequence>
<proteinExistence type="predicted"/>
<dbReference type="AlphaFoldDB" id="A0A1C2IG57"/>
<name>A0A1C2IG57_ACITH</name>
<reference evidence="3 4" key="1">
    <citation type="journal article" date="2016" name="Int. J. Mol. Sci.">
        <title>Comparative genomics of the extreme acidophile Acidithiobacillus thiooxidans reveals intraspecific divergence and niche adaptation.</title>
        <authorList>
            <person name="Zhang X."/>
            <person name="Feng X."/>
            <person name="Tao J."/>
            <person name="Ma L."/>
            <person name="Xiao Y."/>
            <person name="Liang Y."/>
            <person name="Liu X."/>
            <person name="Yin H."/>
        </authorList>
    </citation>
    <scope>NUCLEOTIDE SEQUENCE [LARGE SCALE GENOMIC DNA]</scope>
    <source>
        <strain evidence="2 4">A02</strain>
        <strain evidence="3">DXS-W</strain>
    </source>
</reference>
<accession>A0A1C2IG57</accession>
<dbReference type="EMBL" id="LWSA01000102">
    <property type="protein sequence ID" value="OCX73554.1"/>
    <property type="molecule type" value="Genomic_DNA"/>
</dbReference>
<feature type="transmembrane region" description="Helical" evidence="1">
    <location>
        <begin position="58"/>
        <end position="81"/>
    </location>
</feature>
<feature type="transmembrane region" description="Helical" evidence="1">
    <location>
        <begin position="101"/>
        <end position="122"/>
    </location>
</feature>